<evidence type="ECO:0000256" key="8">
    <source>
        <dbReference type="ARBA" id="ARBA00031423"/>
    </source>
</evidence>
<organism evidence="11 12">
    <name type="scientific">Candidatus Faecalibacterium intestinigallinarum</name>
    <dbReference type="NCBI Taxonomy" id="2838581"/>
    <lineage>
        <taxon>Bacteria</taxon>
        <taxon>Bacillati</taxon>
        <taxon>Bacillota</taxon>
        <taxon>Clostridia</taxon>
        <taxon>Eubacteriales</taxon>
        <taxon>Oscillospiraceae</taxon>
        <taxon>Faecalibacterium</taxon>
    </lineage>
</organism>
<dbReference type="AlphaFoldDB" id="A0A9D1QCU5"/>
<keyword evidence="6 10" id="KW-0808">Transferase</keyword>
<dbReference type="PANTHER" id="PTHR32438">
    <property type="entry name" value="4-ALPHA-GLUCANOTRANSFERASE DPE1, CHLOROPLASTIC/AMYLOPLASTIC"/>
    <property type="match status" value="1"/>
</dbReference>
<dbReference type="Proteomes" id="UP000823933">
    <property type="component" value="Unassembled WGS sequence"/>
</dbReference>
<evidence type="ECO:0000256" key="1">
    <source>
        <dbReference type="ARBA" id="ARBA00000439"/>
    </source>
</evidence>
<dbReference type="InterPro" id="IPR003385">
    <property type="entry name" value="Glyco_hydro_77"/>
</dbReference>
<dbReference type="InterPro" id="IPR017853">
    <property type="entry name" value="GH"/>
</dbReference>
<dbReference type="EC" id="2.4.1.25" evidence="3 10"/>
<dbReference type="Pfam" id="PF02446">
    <property type="entry name" value="Glyco_hydro_77"/>
    <property type="match status" value="1"/>
</dbReference>
<name>A0A9D1QCU5_9FIRM</name>
<dbReference type="PANTHER" id="PTHR32438:SF5">
    <property type="entry name" value="4-ALPHA-GLUCANOTRANSFERASE DPE1, CHLOROPLASTIC_AMYLOPLASTIC"/>
    <property type="match status" value="1"/>
</dbReference>
<keyword evidence="7 10" id="KW-0119">Carbohydrate metabolism</keyword>
<dbReference type="GO" id="GO:0004134">
    <property type="term" value="F:4-alpha-glucanotransferase activity"/>
    <property type="evidence" value="ECO:0007669"/>
    <property type="project" value="UniProtKB-EC"/>
</dbReference>
<keyword evidence="5 10" id="KW-0328">Glycosyltransferase</keyword>
<evidence type="ECO:0000256" key="9">
    <source>
        <dbReference type="ARBA" id="ARBA00031501"/>
    </source>
</evidence>
<evidence type="ECO:0000256" key="4">
    <source>
        <dbReference type="ARBA" id="ARBA00020295"/>
    </source>
</evidence>
<evidence type="ECO:0000256" key="6">
    <source>
        <dbReference type="ARBA" id="ARBA00022679"/>
    </source>
</evidence>
<protein>
    <recommendedName>
        <fullName evidence="4 10">4-alpha-glucanotransferase</fullName>
        <ecNumber evidence="3 10">2.4.1.25</ecNumber>
    </recommendedName>
    <alternativeName>
        <fullName evidence="8 10">Amylomaltase</fullName>
    </alternativeName>
    <alternativeName>
        <fullName evidence="9 10">Disproportionating enzyme</fullName>
    </alternativeName>
</protein>
<evidence type="ECO:0000256" key="3">
    <source>
        <dbReference type="ARBA" id="ARBA00012560"/>
    </source>
</evidence>
<comment type="caution">
    <text evidence="11">The sequence shown here is derived from an EMBL/GenBank/DDBJ whole genome shotgun (WGS) entry which is preliminary data.</text>
</comment>
<evidence type="ECO:0000256" key="7">
    <source>
        <dbReference type="ARBA" id="ARBA00023277"/>
    </source>
</evidence>
<dbReference type="NCBIfam" id="TIGR00217">
    <property type="entry name" value="malQ"/>
    <property type="match status" value="1"/>
</dbReference>
<evidence type="ECO:0000256" key="5">
    <source>
        <dbReference type="ARBA" id="ARBA00022676"/>
    </source>
</evidence>
<evidence type="ECO:0000256" key="10">
    <source>
        <dbReference type="RuleBase" id="RU361207"/>
    </source>
</evidence>
<evidence type="ECO:0000256" key="2">
    <source>
        <dbReference type="ARBA" id="ARBA00005684"/>
    </source>
</evidence>
<dbReference type="NCBIfam" id="NF011080">
    <property type="entry name" value="PRK14508.1-3"/>
    <property type="match status" value="1"/>
</dbReference>
<accession>A0A9D1QCU5</accession>
<comment type="similarity">
    <text evidence="2 10">Belongs to the disproportionating enzyme family.</text>
</comment>
<dbReference type="EMBL" id="DXHQ01000127">
    <property type="protein sequence ID" value="HIW09837.1"/>
    <property type="molecule type" value="Genomic_DNA"/>
</dbReference>
<dbReference type="GO" id="GO:0005975">
    <property type="term" value="P:carbohydrate metabolic process"/>
    <property type="evidence" value="ECO:0007669"/>
    <property type="project" value="InterPro"/>
</dbReference>
<reference evidence="11" key="1">
    <citation type="journal article" date="2021" name="PeerJ">
        <title>Extensive microbial diversity within the chicken gut microbiome revealed by metagenomics and culture.</title>
        <authorList>
            <person name="Gilroy R."/>
            <person name="Ravi A."/>
            <person name="Getino M."/>
            <person name="Pursley I."/>
            <person name="Horton D.L."/>
            <person name="Alikhan N.F."/>
            <person name="Baker D."/>
            <person name="Gharbi K."/>
            <person name="Hall N."/>
            <person name="Watson M."/>
            <person name="Adriaenssens E.M."/>
            <person name="Foster-Nyarko E."/>
            <person name="Jarju S."/>
            <person name="Secka A."/>
            <person name="Antonio M."/>
            <person name="Oren A."/>
            <person name="Chaudhuri R.R."/>
            <person name="La Ragione R."/>
            <person name="Hildebrand F."/>
            <person name="Pallen M.J."/>
        </authorList>
    </citation>
    <scope>NUCLEOTIDE SEQUENCE</scope>
    <source>
        <strain evidence="11">ChiHcolR34-3080</strain>
    </source>
</reference>
<evidence type="ECO:0000313" key="12">
    <source>
        <dbReference type="Proteomes" id="UP000823933"/>
    </source>
</evidence>
<dbReference type="Gene3D" id="3.20.20.80">
    <property type="entry name" value="Glycosidases"/>
    <property type="match status" value="1"/>
</dbReference>
<proteinExistence type="inferred from homology"/>
<comment type="catalytic activity">
    <reaction evidence="1 10">
        <text>Transfers a segment of a (1-&gt;4)-alpha-D-glucan to a new position in an acceptor, which may be glucose or a (1-&gt;4)-alpha-D-glucan.</text>
        <dbReference type="EC" id="2.4.1.25"/>
    </reaction>
</comment>
<dbReference type="SUPFAM" id="SSF51445">
    <property type="entry name" value="(Trans)glycosidases"/>
    <property type="match status" value="1"/>
</dbReference>
<evidence type="ECO:0000313" key="11">
    <source>
        <dbReference type="EMBL" id="HIW09837.1"/>
    </source>
</evidence>
<reference evidence="11" key="2">
    <citation type="submission" date="2021-04" db="EMBL/GenBank/DDBJ databases">
        <authorList>
            <person name="Gilroy R."/>
        </authorList>
    </citation>
    <scope>NUCLEOTIDE SEQUENCE</scope>
    <source>
        <strain evidence="11">ChiHcolR34-3080</strain>
    </source>
</reference>
<sequence length="507" mass="56646">MNQRASGILMPVSSLPGPYGIGCFSQQARAFVDWLAEAGQTFWQILPLGPTSYGDSPYQSFSTFAGNPYLIDLQTLVGEGLLDAADCEAADFGDDPASVDYGKLYQNRQPLLQRAFARWQAAGGDAQPAYREFLARNAAWLEDYALFTAIKTAQGGAAWDSWPDPLRLRRPEALASARQELAGEMGYQRFVQYKFEEQWKALKAYANARGIRIVGDIPIYVAFDSADTWASPELFQLDGERRPTGVAGVPPDGFSATGQLWGNPLYDWDAHRASGYRWWIARLAASYERYDVVRIDHFRGFDEYYWVPAGAPDASEGRWKKGPGKELFDALRDALGQRPVIAEDLGYLTDTVRRLVADCGFPGMKVLEFAFDSRDSSSARDYLPHNYPEHCVVYTGTHDNETVAGWYGSILPEERAAVCRYLHRSPDAVEPLHWDFVCTAMASVGRWCIIPLQDYLGLDNRARINHPSTLGGNWRWRVEAGALTDELAARICAVTETYGRLPEKPAE</sequence>
<gene>
    <name evidence="11" type="primary">malQ</name>
    <name evidence="11" type="ORF">H9890_10630</name>
</gene>